<organism evidence="2 3">
    <name type="scientific">Nocardia aurantia</name>
    <dbReference type="NCBI Taxonomy" id="2585199"/>
    <lineage>
        <taxon>Bacteria</taxon>
        <taxon>Bacillati</taxon>
        <taxon>Actinomycetota</taxon>
        <taxon>Actinomycetes</taxon>
        <taxon>Mycobacteriales</taxon>
        <taxon>Nocardiaceae</taxon>
        <taxon>Nocardia</taxon>
    </lineage>
</organism>
<dbReference type="InterPro" id="IPR032710">
    <property type="entry name" value="NTF2-like_dom_sf"/>
</dbReference>
<dbReference type="InterPro" id="IPR037401">
    <property type="entry name" value="SnoaL-like"/>
</dbReference>
<dbReference type="AlphaFoldDB" id="A0A7K0DXQ3"/>
<dbReference type="OrthoDB" id="7064268at2"/>
<gene>
    <name evidence="2" type="ORF">NRB56_61680</name>
</gene>
<protein>
    <recommendedName>
        <fullName evidence="1">SnoaL-like domain-containing protein</fullName>
    </recommendedName>
</protein>
<dbReference type="Proteomes" id="UP000431401">
    <property type="component" value="Unassembled WGS sequence"/>
</dbReference>
<sequence>MTTEDRIGELVRRNLFEVFGERDGDVRRAVIAELFTPDAQFTDHEGTVTGHAGIDAAAERVLTMFPRSHFAAAGAPSAVGDLGRIAWELRGADDVAQARGTDIATVADGRITRMWTFVEPAADEGPRA</sequence>
<feature type="domain" description="SnoaL-like" evidence="1">
    <location>
        <begin position="14"/>
        <end position="114"/>
    </location>
</feature>
<proteinExistence type="predicted"/>
<dbReference type="EMBL" id="WEGI01000014">
    <property type="protein sequence ID" value="MQY30566.1"/>
    <property type="molecule type" value="Genomic_DNA"/>
</dbReference>
<evidence type="ECO:0000259" key="1">
    <source>
        <dbReference type="Pfam" id="PF12680"/>
    </source>
</evidence>
<dbReference type="Gene3D" id="3.10.450.50">
    <property type="match status" value="1"/>
</dbReference>
<evidence type="ECO:0000313" key="3">
    <source>
        <dbReference type="Proteomes" id="UP000431401"/>
    </source>
</evidence>
<name>A0A7K0DXQ3_9NOCA</name>
<evidence type="ECO:0000313" key="2">
    <source>
        <dbReference type="EMBL" id="MQY30566.1"/>
    </source>
</evidence>
<dbReference type="SUPFAM" id="SSF54427">
    <property type="entry name" value="NTF2-like"/>
    <property type="match status" value="1"/>
</dbReference>
<accession>A0A7K0DXQ3</accession>
<keyword evidence="3" id="KW-1185">Reference proteome</keyword>
<dbReference type="Pfam" id="PF12680">
    <property type="entry name" value="SnoaL_2"/>
    <property type="match status" value="1"/>
</dbReference>
<comment type="caution">
    <text evidence="2">The sequence shown here is derived from an EMBL/GenBank/DDBJ whole genome shotgun (WGS) entry which is preliminary data.</text>
</comment>
<dbReference type="RefSeq" id="WP_153347821.1">
    <property type="nucleotide sequence ID" value="NZ_WEGI01000014.1"/>
</dbReference>
<reference evidence="2 3" key="1">
    <citation type="submission" date="2019-10" db="EMBL/GenBank/DDBJ databases">
        <title>Nocardia macrotermitis sp. nov. and Nocardia aurantia sp. nov., isolated from the gut of fungus growing-termite Macrotermes natalensis.</title>
        <authorList>
            <person name="Benndorf R."/>
            <person name="Schwitalla J."/>
            <person name="Martin K."/>
            <person name="De Beer W."/>
            <person name="Kaster A.-K."/>
            <person name="Vollmers J."/>
            <person name="Poulsen M."/>
            <person name="Beemelmanns C."/>
        </authorList>
    </citation>
    <scope>NUCLEOTIDE SEQUENCE [LARGE SCALE GENOMIC DNA]</scope>
    <source>
        <strain evidence="2 3">RB56</strain>
    </source>
</reference>